<dbReference type="EMBL" id="UZAF01020395">
    <property type="protein sequence ID" value="VDO69486.1"/>
    <property type="molecule type" value="Genomic_DNA"/>
</dbReference>
<evidence type="ECO:0000313" key="1">
    <source>
        <dbReference type="EMBL" id="VDO69486.1"/>
    </source>
</evidence>
<evidence type="ECO:0000313" key="3">
    <source>
        <dbReference type="WBParaSite" id="HPLM_0001819001-mRNA-1"/>
    </source>
</evidence>
<name>A0A0N4X1J1_HAEPC</name>
<keyword evidence="2" id="KW-1185">Reference proteome</keyword>
<dbReference type="OrthoDB" id="5859040at2759"/>
<protein>
    <submittedName>
        <fullName evidence="3">Reverse transcriptase domain-containing protein</fullName>
    </submittedName>
</protein>
<dbReference type="PANTHER" id="PTHR21301:SF10">
    <property type="entry name" value="REVERSE TRANSCRIPTASE DOMAIN-CONTAINING PROTEIN"/>
    <property type="match status" value="1"/>
</dbReference>
<accession>A0A0N4X1J1</accession>
<dbReference type="Proteomes" id="UP000268014">
    <property type="component" value="Unassembled WGS sequence"/>
</dbReference>
<sequence>MMRFSLGEVKDVIEAALECNIFYFDDKFYKQKQGLAIGHRMVLVLAVIVFHHIEKSSLTSGNLLYKRYIGDVFIVETTEEDFVETLKRLKFHDANITSTREDLGRDGFLPFFSAKTQISEGHKEHLWYRKSAPPNRLLHSRSACPIYTEAHVVQNLLKTKEKLWLLRD</sequence>
<evidence type="ECO:0000313" key="2">
    <source>
        <dbReference type="Proteomes" id="UP000268014"/>
    </source>
</evidence>
<reference evidence="3" key="1">
    <citation type="submission" date="2017-02" db="UniProtKB">
        <authorList>
            <consortium name="WormBaseParasite"/>
        </authorList>
    </citation>
    <scope>IDENTIFICATION</scope>
</reference>
<dbReference type="PANTHER" id="PTHR21301">
    <property type="entry name" value="REVERSE TRANSCRIPTASE"/>
    <property type="match status" value="1"/>
</dbReference>
<dbReference type="AlphaFoldDB" id="A0A0N4X1J1"/>
<proteinExistence type="predicted"/>
<dbReference type="WBParaSite" id="HPLM_0001819001-mRNA-1">
    <property type="protein sequence ID" value="HPLM_0001819001-mRNA-1"/>
    <property type="gene ID" value="HPLM_0001819001"/>
</dbReference>
<organism evidence="3">
    <name type="scientific">Haemonchus placei</name>
    <name type="common">Barber's pole worm</name>
    <dbReference type="NCBI Taxonomy" id="6290"/>
    <lineage>
        <taxon>Eukaryota</taxon>
        <taxon>Metazoa</taxon>
        <taxon>Ecdysozoa</taxon>
        <taxon>Nematoda</taxon>
        <taxon>Chromadorea</taxon>
        <taxon>Rhabditida</taxon>
        <taxon>Rhabditina</taxon>
        <taxon>Rhabditomorpha</taxon>
        <taxon>Strongyloidea</taxon>
        <taxon>Trichostrongylidae</taxon>
        <taxon>Haemonchus</taxon>
    </lineage>
</organism>
<gene>
    <name evidence="1" type="ORF">HPLM_LOCUS18182</name>
</gene>
<reference evidence="1 2" key="2">
    <citation type="submission" date="2018-11" db="EMBL/GenBank/DDBJ databases">
        <authorList>
            <consortium name="Pathogen Informatics"/>
        </authorList>
    </citation>
    <scope>NUCLEOTIDE SEQUENCE [LARGE SCALE GENOMIC DNA]</scope>
    <source>
        <strain evidence="1 2">MHpl1</strain>
    </source>
</reference>